<dbReference type="Proteomes" id="UP000044841">
    <property type="component" value="Unassembled WGS sequence"/>
</dbReference>
<comment type="caution">
    <text evidence="1">Lacks conserved residue(s) required for the propagation of feature annotation.</text>
</comment>
<dbReference type="InterPro" id="IPR002049">
    <property type="entry name" value="LE_dom"/>
</dbReference>
<keyword evidence="5" id="KW-1185">Reference proteome</keyword>
<dbReference type="PROSITE" id="PS00022">
    <property type="entry name" value="EGF_1"/>
    <property type="match status" value="1"/>
</dbReference>
<name>A0A0K6FU89_9AGAM</name>
<protein>
    <submittedName>
        <fullName evidence="4">TNFR/NGFR cysteine-rich region family protein</fullName>
    </submittedName>
</protein>
<gene>
    <name evidence="4" type="ORF">RSOLAG22IIIB_08648</name>
</gene>
<dbReference type="InterPro" id="IPR000742">
    <property type="entry name" value="EGF"/>
</dbReference>
<accession>A0A0K6FU89</accession>
<keyword evidence="2" id="KW-0732">Signal</keyword>
<dbReference type="AlphaFoldDB" id="A0A0K6FU89"/>
<proteinExistence type="predicted"/>
<dbReference type="PROSITE" id="PS50026">
    <property type="entry name" value="EGF_3"/>
    <property type="match status" value="1"/>
</dbReference>
<evidence type="ECO:0000313" key="5">
    <source>
        <dbReference type="Proteomes" id="UP000044841"/>
    </source>
</evidence>
<dbReference type="SMART" id="SM00181">
    <property type="entry name" value="EGF"/>
    <property type="match status" value="2"/>
</dbReference>
<evidence type="ECO:0000256" key="1">
    <source>
        <dbReference type="PROSITE-ProRule" id="PRU00076"/>
    </source>
</evidence>
<evidence type="ECO:0000259" key="3">
    <source>
        <dbReference type="PROSITE" id="PS50026"/>
    </source>
</evidence>
<dbReference type="PANTHER" id="PTHR24035:SF109">
    <property type="entry name" value="PROTEIN DRAPER"/>
    <property type="match status" value="1"/>
</dbReference>
<feature type="domain" description="EGF-like" evidence="3">
    <location>
        <begin position="161"/>
        <end position="193"/>
    </location>
</feature>
<feature type="signal peptide" evidence="2">
    <location>
        <begin position="1"/>
        <end position="17"/>
    </location>
</feature>
<dbReference type="EMBL" id="CYGV01000935">
    <property type="protein sequence ID" value="CUA69728.1"/>
    <property type="molecule type" value="Genomic_DNA"/>
</dbReference>
<dbReference type="InterPro" id="IPR052108">
    <property type="entry name" value="MEGF/SIB"/>
</dbReference>
<evidence type="ECO:0000313" key="4">
    <source>
        <dbReference type="EMBL" id="CUA69728.1"/>
    </source>
</evidence>
<feature type="disulfide bond" evidence="1">
    <location>
        <begin position="165"/>
        <end position="175"/>
    </location>
</feature>
<dbReference type="CDD" id="cd00055">
    <property type="entry name" value="EGF_Lam"/>
    <property type="match status" value="1"/>
</dbReference>
<keyword evidence="1" id="KW-1015">Disulfide bond</keyword>
<dbReference type="Gene3D" id="2.10.25.10">
    <property type="entry name" value="Laminin"/>
    <property type="match status" value="1"/>
</dbReference>
<dbReference type="Pfam" id="PF23106">
    <property type="entry name" value="EGF_Teneurin"/>
    <property type="match status" value="1"/>
</dbReference>
<organism evidence="4 5">
    <name type="scientific">Rhizoctonia solani</name>
    <dbReference type="NCBI Taxonomy" id="456999"/>
    <lineage>
        <taxon>Eukaryota</taxon>
        <taxon>Fungi</taxon>
        <taxon>Dikarya</taxon>
        <taxon>Basidiomycota</taxon>
        <taxon>Agaricomycotina</taxon>
        <taxon>Agaricomycetes</taxon>
        <taxon>Cantharellales</taxon>
        <taxon>Ceratobasidiaceae</taxon>
        <taxon>Rhizoctonia</taxon>
    </lineage>
</organism>
<evidence type="ECO:0000256" key="2">
    <source>
        <dbReference type="SAM" id="SignalP"/>
    </source>
</evidence>
<reference evidence="4 5" key="1">
    <citation type="submission" date="2015-07" db="EMBL/GenBank/DDBJ databases">
        <authorList>
            <person name="Noorani M."/>
        </authorList>
    </citation>
    <scope>NUCLEOTIDE SEQUENCE [LARGE SCALE GENOMIC DNA]</scope>
    <source>
        <strain evidence="4">BBA 69670</strain>
    </source>
</reference>
<feature type="chain" id="PRO_5005502556" evidence="2">
    <location>
        <begin position="18"/>
        <end position="283"/>
    </location>
</feature>
<feature type="disulfide bond" evidence="1">
    <location>
        <begin position="183"/>
        <end position="192"/>
    </location>
</feature>
<dbReference type="PANTHER" id="PTHR24035">
    <property type="entry name" value="MULTIPLE EPIDERMAL GROWTH FACTOR-LIKE DOMAINS PROTEIN"/>
    <property type="match status" value="1"/>
</dbReference>
<keyword evidence="1" id="KW-0245">EGF-like domain</keyword>
<sequence length="283" mass="28078">MISVLTCLVALVRVVSAEVCSPTQCVPGASNTTLGASFSSVILLPGTYSSDSAAAKLVSLSNSPSRSSGISVSEASFPYTVSLSSGAIAFGVINYASNSSPIKLSSNLSTPRLPASVAIPPNTAVTLRSASSQSSLVLFASVPDTAQLPLLAPDLAFSAVQSTSCSPACASGGACTANGTCACAEGFSGSQCEQCAPGFFGPSCQKCQNTCCDDGMTGSGKCLGSKNKTSFELCGCDKGTCGTDGSCTCNPGWASPTSGQNATAKCSVCAPGFFQDASGECQG</sequence>